<gene>
    <name evidence="1" type="ORF">GCM10025867_47790</name>
</gene>
<evidence type="ECO:0000313" key="1">
    <source>
        <dbReference type="EMBL" id="BDZ52538.1"/>
    </source>
</evidence>
<keyword evidence="1" id="KW-0614">Plasmid</keyword>
<geneLocation type="plasmid" evidence="1 2">
    <name>pNBRC108728a</name>
</geneLocation>
<organism evidence="1 2">
    <name type="scientific">Frondihabitans sucicola</name>
    <dbReference type="NCBI Taxonomy" id="1268041"/>
    <lineage>
        <taxon>Bacteria</taxon>
        <taxon>Bacillati</taxon>
        <taxon>Actinomycetota</taxon>
        <taxon>Actinomycetes</taxon>
        <taxon>Micrococcales</taxon>
        <taxon>Microbacteriaceae</taxon>
        <taxon>Frondihabitans</taxon>
    </lineage>
</organism>
<dbReference type="RefSeq" id="WP_286347383.1">
    <property type="nucleotide sequence ID" value="NZ_AP027733.1"/>
</dbReference>
<evidence type="ECO:0000313" key="2">
    <source>
        <dbReference type="Proteomes" id="UP001321486"/>
    </source>
</evidence>
<dbReference type="EMBL" id="AP027733">
    <property type="protein sequence ID" value="BDZ52538.1"/>
    <property type="molecule type" value="Genomic_DNA"/>
</dbReference>
<accession>A0ABM8GVY5</accession>
<keyword evidence="2" id="KW-1185">Reference proteome</keyword>
<dbReference type="Proteomes" id="UP001321486">
    <property type="component" value="Plasmid pNBRC108728a"/>
</dbReference>
<name>A0ABM8GVY5_9MICO</name>
<reference evidence="2" key="1">
    <citation type="journal article" date="2019" name="Int. J. Syst. Evol. Microbiol.">
        <title>The Global Catalogue of Microorganisms (GCM) 10K type strain sequencing project: providing services to taxonomists for standard genome sequencing and annotation.</title>
        <authorList>
            <consortium name="The Broad Institute Genomics Platform"/>
            <consortium name="The Broad Institute Genome Sequencing Center for Infectious Disease"/>
            <person name="Wu L."/>
            <person name="Ma J."/>
        </authorList>
    </citation>
    <scope>NUCLEOTIDE SEQUENCE [LARGE SCALE GENOMIC DNA]</scope>
    <source>
        <strain evidence="2">NBRC 108728</strain>
    </source>
</reference>
<proteinExistence type="predicted"/>
<sequence>MTVEVDTDEITDVLAYHRNKYVPKNSIMEKWFALADLASHHDDKDEFDRVVRGMPTGTAWCYLKARSPGGIAELEALLAGAEADPAASQ</sequence>
<protein>
    <submittedName>
        <fullName evidence="1">Uncharacterized protein</fullName>
    </submittedName>
</protein>